<dbReference type="PANTHER" id="PTHR10429">
    <property type="entry name" value="DNA-3-METHYLADENINE GLYCOSYLASE"/>
    <property type="match status" value="1"/>
</dbReference>
<dbReference type="NCBIfam" id="TIGR00567">
    <property type="entry name" value="3mg"/>
    <property type="match status" value="1"/>
</dbReference>
<dbReference type="EMBL" id="JXKH01000003">
    <property type="protein sequence ID" value="OJG18871.1"/>
    <property type="molecule type" value="Genomic_DNA"/>
</dbReference>
<dbReference type="Pfam" id="PF02245">
    <property type="entry name" value="Pur_DNA_glyco"/>
    <property type="match status" value="1"/>
</dbReference>
<dbReference type="GO" id="GO:0006284">
    <property type="term" value="P:base-excision repair"/>
    <property type="evidence" value="ECO:0007669"/>
    <property type="project" value="InterPro"/>
</dbReference>
<evidence type="ECO:0000256" key="1">
    <source>
        <dbReference type="ARBA" id="ARBA00009232"/>
    </source>
</evidence>
<dbReference type="STRING" id="214095.RU97_GL001489"/>
<dbReference type="InterPro" id="IPR003180">
    <property type="entry name" value="MPG"/>
</dbReference>
<evidence type="ECO:0000256" key="2">
    <source>
        <dbReference type="ARBA" id="ARBA00022763"/>
    </source>
</evidence>
<dbReference type="Gene3D" id="3.10.300.10">
    <property type="entry name" value="Methylpurine-DNA glycosylase (MPG)"/>
    <property type="match status" value="1"/>
</dbReference>
<dbReference type="Proteomes" id="UP000181884">
    <property type="component" value="Unassembled WGS sequence"/>
</dbReference>
<dbReference type="GO" id="GO:0003905">
    <property type="term" value="F:alkylbase DNA N-glycosylase activity"/>
    <property type="evidence" value="ECO:0007669"/>
    <property type="project" value="InterPro"/>
</dbReference>
<dbReference type="EC" id="3.2.2.-" evidence="5"/>
<reference evidence="6 7" key="1">
    <citation type="submission" date="2014-12" db="EMBL/GenBank/DDBJ databases">
        <title>Draft genome sequences of 29 type strains of Enterococci.</title>
        <authorList>
            <person name="Zhong Z."/>
            <person name="Sun Z."/>
            <person name="Liu W."/>
            <person name="Zhang W."/>
            <person name="Zhang H."/>
        </authorList>
    </citation>
    <scope>NUCLEOTIDE SEQUENCE [LARGE SCALE GENOMIC DNA]</scope>
    <source>
        <strain evidence="6 7">DSM 17029</strain>
    </source>
</reference>
<comment type="similarity">
    <text evidence="1 5">Belongs to the DNA glycosylase MPG family.</text>
</comment>
<evidence type="ECO:0000313" key="6">
    <source>
        <dbReference type="EMBL" id="OJG18871.1"/>
    </source>
</evidence>
<keyword evidence="4 5" id="KW-0234">DNA repair</keyword>
<keyword evidence="2 5" id="KW-0227">DNA damage</keyword>
<dbReference type="InterPro" id="IPR011034">
    <property type="entry name" value="Formyl_transferase-like_C_sf"/>
</dbReference>
<dbReference type="GO" id="GO:0003677">
    <property type="term" value="F:DNA binding"/>
    <property type="evidence" value="ECO:0007669"/>
    <property type="project" value="InterPro"/>
</dbReference>
<keyword evidence="3 5" id="KW-0378">Hydrolase</keyword>
<sequence length="224" mass="25297">MKQMNEMKEFFQQATTPELAEYLLGMYLEHETPMGKLGGYIVDCEDYLGPDDEAAHSFGMRQTKRVQAMYGPPGTIYLYTMHTHLILNIIAREAGLPQGVMLRGFEPVAGLALMEENRGGRKGPEVSNGPGKLVAALAVTKDFYGQSIFDSRLHLVPEKRRYPQVVEKLPRVGIPNKGQWTDMPLRYTVKGNPYVTGQRKQAYLPNNGWRDEDENGFSIISRNK</sequence>
<dbReference type="PANTHER" id="PTHR10429:SF0">
    <property type="entry name" value="DNA-3-METHYLADENINE GLYCOSYLASE"/>
    <property type="match status" value="1"/>
</dbReference>
<dbReference type="InterPro" id="IPR036995">
    <property type="entry name" value="MPG_sf"/>
</dbReference>
<evidence type="ECO:0000256" key="4">
    <source>
        <dbReference type="ARBA" id="ARBA00023204"/>
    </source>
</evidence>
<protein>
    <recommendedName>
        <fullName evidence="5">Putative 3-methyladenine DNA glycosylase</fullName>
        <ecNumber evidence="5">3.2.2.-</ecNumber>
    </recommendedName>
</protein>
<dbReference type="FunFam" id="3.10.300.10:FF:000001">
    <property type="entry name" value="Putative 3-methyladenine DNA glycosylase"/>
    <property type="match status" value="1"/>
</dbReference>
<gene>
    <name evidence="6" type="ORF">RU97_GL001489</name>
</gene>
<dbReference type="HAMAP" id="MF_00527">
    <property type="entry name" value="3MGH"/>
    <property type="match status" value="1"/>
</dbReference>
<accession>A0A1L8RGG0</accession>
<organism evidence="6 7">
    <name type="scientific">Enterococcus canis</name>
    <dbReference type="NCBI Taxonomy" id="214095"/>
    <lineage>
        <taxon>Bacteria</taxon>
        <taxon>Bacillati</taxon>
        <taxon>Bacillota</taxon>
        <taxon>Bacilli</taxon>
        <taxon>Lactobacillales</taxon>
        <taxon>Enterococcaceae</taxon>
        <taxon>Enterococcus</taxon>
    </lineage>
</organism>
<comment type="caution">
    <text evidence="6">The sequence shown here is derived from an EMBL/GenBank/DDBJ whole genome shotgun (WGS) entry which is preliminary data.</text>
</comment>
<proteinExistence type="inferred from homology"/>
<evidence type="ECO:0000256" key="3">
    <source>
        <dbReference type="ARBA" id="ARBA00022801"/>
    </source>
</evidence>
<dbReference type="AlphaFoldDB" id="A0A1L8RGG0"/>
<evidence type="ECO:0000313" key="7">
    <source>
        <dbReference type="Proteomes" id="UP000181884"/>
    </source>
</evidence>
<evidence type="ECO:0000256" key="5">
    <source>
        <dbReference type="HAMAP-Rule" id="MF_00527"/>
    </source>
</evidence>
<dbReference type="SUPFAM" id="SSF50486">
    <property type="entry name" value="FMT C-terminal domain-like"/>
    <property type="match status" value="1"/>
</dbReference>
<keyword evidence="7" id="KW-1185">Reference proteome</keyword>
<name>A0A1L8RGG0_9ENTE</name>
<dbReference type="CDD" id="cd00540">
    <property type="entry name" value="AAG"/>
    <property type="match status" value="1"/>
</dbReference>